<sequence length="239" mass="26299">MYNYDLCQPRTARPRLNTRMRHDMLDETQTILVIDDHPLMRRGILQLIAMEGSLRLVGEAGNGQQGLELACQLQPDLILLDLNMRGLSGLDTLKAIKAAGLDVRVIILTVSDSEDDVVSALRAGADGYLLKDMEPEDVLHSLKIAAQGRMALGERVAEILANSLRHESQPKPAGSVGLTEREQKILSLIAVGHSNKLIARELKITEGTVKVHVKHLLSKLDLDSRVEAAIWAVKNGLRK</sequence>
<dbReference type="Pfam" id="PF00072">
    <property type="entry name" value="Response_reg"/>
    <property type="match status" value="1"/>
</dbReference>
<dbReference type="InterPro" id="IPR000792">
    <property type="entry name" value="Tscrpt_reg_LuxR_C"/>
</dbReference>
<dbReference type="Proteomes" id="UP000019184">
    <property type="component" value="Unassembled WGS sequence"/>
</dbReference>
<dbReference type="Gene3D" id="3.40.50.2300">
    <property type="match status" value="1"/>
</dbReference>
<keyword evidence="2" id="KW-0597">Phosphoprotein</keyword>
<dbReference type="PRINTS" id="PR00038">
    <property type="entry name" value="HTHLUXR"/>
</dbReference>
<dbReference type="InterPro" id="IPR016032">
    <property type="entry name" value="Sig_transdc_resp-reg_C-effctor"/>
</dbReference>
<dbReference type="PROSITE" id="PS50110">
    <property type="entry name" value="RESPONSE_REGULATORY"/>
    <property type="match status" value="1"/>
</dbReference>
<dbReference type="NCBIfam" id="NF007935">
    <property type="entry name" value="PRK10651.1"/>
    <property type="match status" value="1"/>
</dbReference>
<evidence type="ECO:0000259" key="4">
    <source>
        <dbReference type="PROSITE" id="PS50110"/>
    </source>
</evidence>
<dbReference type="AlphaFoldDB" id="A0A7U7GEI1"/>
<dbReference type="PANTHER" id="PTHR43214:SF38">
    <property type="entry name" value="NITRATE_NITRITE RESPONSE REGULATOR PROTEIN NARL"/>
    <property type="match status" value="1"/>
</dbReference>
<dbReference type="GO" id="GO:0006355">
    <property type="term" value="P:regulation of DNA-templated transcription"/>
    <property type="evidence" value="ECO:0007669"/>
    <property type="project" value="InterPro"/>
</dbReference>
<dbReference type="SUPFAM" id="SSF52172">
    <property type="entry name" value="CheY-like"/>
    <property type="match status" value="1"/>
</dbReference>
<gene>
    <name evidence="5" type="primary">narL</name>
    <name evidence="5" type="ORF">BN874_460002</name>
</gene>
<keyword evidence="6" id="KW-1185">Reference proteome</keyword>
<dbReference type="GO" id="GO:0000160">
    <property type="term" value="P:phosphorelay signal transduction system"/>
    <property type="evidence" value="ECO:0007669"/>
    <property type="project" value="InterPro"/>
</dbReference>
<name>A0A7U7GEI1_9GAMM</name>
<evidence type="ECO:0000259" key="3">
    <source>
        <dbReference type="PROSITE" id="PS50043"/>
    </source>
</evidence>
<accession>A0A7U7GEI1</accession>
<dbReference type="InterPro" id="IPR011006">
    <property type="entry name" value="CheY-like_superfamily"/>
</dbReference>
<dbReference type="Pfam" id="PF00196">
    <property type="entry name" value="GerE"/>
    <property type="match status" value="1"/>
</dbReference>
<dbReference type="GO" id="GO:0003677">
    <property type="term" value="F:DNA binding"/>
    <property type="evidence" value="ECO:0007669"/>
    <property type="project" value="UniProtKB-KW"/>
</dbReference>
<evidence type="ECO:0000256" key="2">
    <source>
        <dbReference type="PROSITE-ProRule" id="PRU00169"/>
    </source>
</evidence>
<comment type="caution">
    <text evidence="5">The sequence shown here is derived from an EMBL/GenBank/DDBJ whole genome shotgun (WGS) entry which is preliminary data.</text>
</comment>
<dbReference type="PROSITE" id="PS00622">
    <property type="entry name" value="HTH_LUXR_1"/>
    <property type="match status" value="1"/>
</dbReference>
<feature type="domain" description="Response regulatory" evidence="4">
    <location>
        <begin position="30"/>
        <end position="146"/>
    </location>
</feature>
<feature type="domain" description="HTH luxR-type" evidence="3">
    <location>
        <begin position="171"/>
        <end position="236"/>
    </location>
</feature>
<proteinExistence type="predicted"/>
<dbReference type="CDD" id="cd06170">
    <property type="entry name" value="LuxR_C_like"/>
    <property type="match status" value="1"/>
</dbReference>
<protein>
    <submittedName>
        <fullName evidence="5">Nitrate/nitrite response regulator protein</fullName>
    </submittedName>
</protein>
<dbReference type="SMART" id="SM00448">
    <property type="entry name" value="REC"/>
    <property type="match status" value="1"/>
</dbReference>
<dbReference type="InterPro" id="IPR039420">
    <property type="entry name" value="WalR-like"/>
</dbReference>
<keyword evidence="1" id="KW-0238">DNA-binding</keyword>
<dbReference type="SUPFAM" id="SSF46894">
    <property type="entry name" value="C-terminal effector domain of the bipartite response regulators"/>
    <property type="match status" value="1"/>
</dbReference>
<reference evidence="5 6" key="1">
    <citation type="journal article" date="2014" name="ISME J.">
        <title>Candidatus Competibacter-lineage genomes retrieved from metagenomes reveal functional metabolic diversity.</title>
        <authorList>
            <person name="McIlroy S.J."/>
            <person name="Albertsen M."/>
            <person name="Andresen E.K."/>
            <person name="Saunders A.M."/>
            <person name="Kristiansen R."/>
            <person name="Stokholm-Bjerregaard M."/>
            <person name="Nielsen K.L."/>
            <person name="Nielsen P.H."/>
        </authorList>
    </citation>
    <scope>NUCLEOTIDE SEQUENCE [LARGE SCALE GENOMIC DNA]</scope>
    <source>
        <strain evidence="5 6">Run_B_J11</strain>
    </source>
</reference>
<dbReference type="SMART" id="SM00421">
    <property type="entry name" value="HTH_LUXR"/>
    <property type="match status" value="1"/>
</dbReference>
<evidence type="ECO:0000256" key="1">
    <source>
        <dbReference type="ARBA" id="ARBA00023125"/>
    </source>
</evidence>
<dbReference type="InterPro" id="IPR001789">
    <property type="entry name" value="Sig_transdc_resp-reg_receiver"/>
</dbReference>
<dbReference type="PANTHER" id="PTHR43214">
    <property type="entry name" value="TWO-COMPONENT RESPONSE REGULATOR"/>
    <property type="match status" value="1"/>
</dbReference>
<organism evidence="5 6">
    <name type="scientific">Candidatus Contendobacter odensis Run_B_J11</name>
    <dbReference type="NCBI Taxonomy" id="1400861"/>
    <lineage>
        <taxon>Bacteria</taxon>
        <taxon>Pseudomonadati</taxon>
        <taxon>Pseudomonadota</taxon>
        <taxon>Gammaproteobacteria</taxon>
        <taxon>Candidatus Competibacteraceae</taxon>
        <taxon>Candidatus Contendibacter</taxon>
    </lineage>
</organism>
<dbReference type="PROSITE" id="PS50043">
    <property type="entry name" value="HTH_LUXR_2"/>
    <property type="match status" value="1"/>
</dbReference>
<dbReference type="EMBL" id="CBTK010000261">
    <property type="protein sequence ID" value="CDH46381.1"/>
    <property type="molecule type" value="Genomic_DNA"/>
</dbReference>
<evidence type="ECO:0000313" key="6">
    <source>
        <dbReference type="Proteomes" id="UP000019184"/>
    </source>
</evidence>
<evidence type="ECO:0000313" key="5">
    <source>
        <dbReference type="EMBL" id="CDH46381.1"/>
    </source>
</evidence>
<feature type="modified residue" description="4-aspartylphosphate" evidence="2">
    <location>
        <position position="81"/>
    </location>
</feature>